<dbReference type="Proteomes" id="UP000501648">
    <property type="component" value="Chromosome"/>
</dbReference>
<sequence>MESEKYRYHEKLFLKQLREARESANVKQTELSEALGEYQSYVSKVETGERRLDVIELIAWCEALGVEADDFVKKLRQKLEEAGEKEGLLELKQREK</sequence>
<evidence type="ECO:0000313" key="3">
    <source>
        <dbReference type="Proteomes" id="UP000501648"/>
    </source>
</evidence>
<dbReference type="EMBL" id="CP008956">
    <property type="protein sequence ID" value="QJQ03081.1"/>
    <property type="molecule type" value="Genomic_DNA"/>
</dbReference>
<evidence type="ECO:0000259" key="1">
    <source>
        <dbReference type="PROSITE" id="PS50943"/>
    </source>
</evidence>
<dbReference type="RefSeq" id="WP_017455592.1">
    <property type="nucleotide sequence ID" value="NZ_CP008956.1"/>
</dbReference>
<protein>
    <submittedName>
        <fullName evidence="2">XRE family transcriptional regulator</fullName>
    </submittedName>
</protein>
<dbReference type="SMART" id="SM00530">
    <property type="entry name" value="HTH_XRE"/>
    <property type="match status" value="1"/>
</dbReference>
<dbReference type="PROSITE" id="PS50943">
    <property type="entry name" value="HTH_CROC1"/>
    <property type="match status" value="1"/>
</dbReference>
<dbReference type="Gene3D" id="1.10.260.40">
    <property type="entry name" value="lambda repressor-like DNA-binding domains"/>
    <property type="match status" value="1"/>
</dbReference>
<dbReference type="InterPro" id="IPR010982">
    <property type="entry name" value="Lambda_DNA-bd_dom_sf"/>
</dbReference>
<dbReference type="Pfam" id="PF01381">
    <property type="entry name" value="HTH_3"/>
    <property type="match status" value="1"/>
</dbReference>
<dbReference type="GO" id="GO:0003677">
    <property type="term" value="F:DNA binding"/>
    <property type="evidence" value="ECO:0007669"/>
    <property type="project" value="InterPro"/>
</dbReference>
<feature type="domain" description="HTH cro/C1-type" evidence="1">
    <location>
        <begin position="17"/>
        <end position="71"/>
    </location>
</feature>
<dbReference type="AlphaFoldDB" id="A0A6M3ZXK7"/>
<dbReference type="CDD" id="cd00093">
    <property type="entry name" value="HTH_XRE"/>
    <property type="match status" value="1"/>
</dbReference>
<reference evidence="2 3" key="1">
    <citation type="journal article" date="2012" name="J. Bacteriol.">
        <title>Genome sequence of the pathogenic Herbaspirillum seropedicae strain Os34, isolated from rice roots.</title>
        <authorList>
            <person name="Ye W."/>
            <person name="Ye S."/>
            <person name="Liu J."/>
            <person name="Chang S."/>
            <person name="Chen M."/>
            <person name="Zhu B."/>
            <person name="Guo L."/>
            <person name="An Q."/>
        </authorList>
    </citation>
    <scope>NUCLEOTIDE SEQUENCE [LARGE SCALE GENOMIC DNA]</scope>
    <source>
        <strain evidence="2 3">Os34</strain>
    </source>
</reference>
<dbReference type="InterPro" id="IPR001387">
    <property type="entry name" value="Cro/C1-type_HTH"/>
</dbReference>
<name>A0A6M3ZXK7_9BURK</name>
<gene>
    <name evidence="2" type="ORF">C798_23480</name>
</gene>
<dbReference type="SUPFAM" id="SSF47413">
    <property type="entry name" value="lambda repressor-like DNA-binding domains"/>
    <property type="match status" value="1"/>
</dbReference>
<organism evidence="2 3">
    <name type="scientific">Herbaspirillum rubrisubalbicans Os34</name>
    <dbReference type="NCBI Taxonomy" id="1235827"/>
    <lineage>
        <taxon>Bacteria</taxon>
        <taxon>Pseudomonadati</taxon>
        <taxon>Pseudomonadota</taxon>
        <taxon>Betaproteobacteria</taxon>
        <taxon>Burkholderiales</taxon>
        <taxon>Oxalobacteraceae</taxon>
        <taxon>Herbaspirillum</taxon>
    </lineage>
</organism>
<evidence type="ECO:0000313" key="2">
    <source>
        <dbReference type="EMBL" id="QJQ03081.1"/>
    </source>
</evidence>
<accession>A0A6M3ZXK7</accession>
<proteinExistence type="predicted"/>